<evidence type="ECO:0000256" key="1">
    <source>
        <dbReference type="ARBA" id="ARBA00018672"/>
    </source>
</evidence>
<dbReference type="PROSITE" id="PS50110">
    <property type="entry name" value="RESPONSE_REGULATORY"/>
    <property type="match status" value="1"/>
</dbReference>
<evidence type="ECO:0000313" key="7">
    <source>
        <dbReference type="Proteomes" id="UP001623660"/>
    </source>
</evidence>
<name>A0ABW8SFU8_9CLOT</name>
<comment type="function">
    <text evidence="3">May play the central regulatory role in sporulation. It may be an element of the effector pathway responsible for the activation of sporulation genes in response to nutritional stress. Spo0A may act in concert with spo0H (a sigma factor) to control the expression of some genes that are critical to the sporulation process.</text>
</comment>
<dbReference type="Proteomes" id="UP001623660">
    <property type="component" value="Unassembled WGS sequence"/>
</dbReference>
<reference evidence="6 7" key="1">
    <citation type="submission" date="2024-11" db="EMBL/GenBank/DDBJ databases">
        <authorList>
            <person name="Heng Y.C."/>
            <person name="Lim A.C.H."/>
            <person name="Lee J.K.Y."/>
            <person name="Kittelmann S."/>
        </authorList>
    </citation>
    <scope>NUCLEOTIDE SEQUENCE [LARGE SCALE GENOMIC DNA]</scope>
    <source>
        <strain evidence="6 7">WILCCON 0269</strain>
    </source>
</reference>
<evidence type="ECO:0000256" key="2">
    <source>
        <dbReference type="ARBA" id="ARBA00022553"/>
    </source>
</evidence>
<comment type="caution">
    <text evidence="4">Lacks conserved residue(s) required for the propagation of feature annotation.</text>
</comment>
<sequence>MKRILLVNDCKFESIIMKDKLINIGYEVEVSNEYGASSKINKFNPDVIIVNFVMKDITGDKLIEKIKAERPNIACILSSCDKINPGAFTGKGVDDIINTPIDEEKLSEVINKAILKYQTKHGNTNFRFKKAMLFCPYCGGEFNHTNNSFAFCPYCGGEL</sequence>
<protein>
    <recommendedName>
        <fullName evidence="1">Stage 0 sporulation protein A homolog</fullName>
    </recommendedName>
</protein>
<evidence type="ECO:0000256" key="4">
    <source>
        <dbReference type="PROSITE-ProRule" id="PRU00169"/>
    </source>
</evidence>
<accession>A0ABW8SFU8</accession>
<dbReference type="InterPro" id="IPR001789">
    <property type="entry name" value="Sig_transdc_resp-reg_receiver"/>
</dbReference>
<keyword evidence="2" id="KW-0597">Phosphoprotein</keyword>
<evidence type="ECO:0000256" key="3">
    <source>
        <dbReference type="ARBA" id="ARBA00024867"/>
    </source>
</evidence>
<dbReference type="PANTHER" id="PTHR44591">
    <property type="entry name" value="STRESS RESPONSE REGULATOR PROTEIN 1"/>
    <property type="match status" value="1"/>
</dbReference>
<feature type="domain" description="Response regulatory" evidence="5">
    <location>
        <begin position="3"/>
        <end position="114"/>
    </location>
</feature>
<dbReference type="SMART" id="SM00448">
    <property type="entry name" value="REC"/>
    <property type="match status" value="1"/>
</dbReference>
<dbReference type="Pfam" id="PF00072">
    <property type="entry name" value="Response_reg"/>
    <property type="match status" value="1"/>
</dbReference>
<dbReference type="InterPro" id="IPR011006">
    <property type="entry name" value="CheY-like_superfamily"/>
</dbReference>
<keyword evidence="7" id="KW-1185">Reference proteome</keyword>
<dbReference type="CDD" id="cd00156">
    <property type="entry name" value="REC"/>
    <property type="match status" value="1"/>
</dbReference>
<dbReference type="PANTHER" id="PTHR44591:SF3">
    <property type="entry name" value="RESPONSE REGULATORY DOMAIN-CONTAINING PROTEIN"/>
    <property type="match status" value="1"/>
</dbReference>
<dbReference type="Gene3D" id="3.40.50.2300">
    <property type="match status" value="1"/>
</dbReference>
<dbReference type="SUPFAM" id="SSF52172">
    <property type="entry name" value="CheY-like"/>
    <property type="match status" value="1"/>
</dbReference>
<dbReference type="RefSeq" id="WP_406790227.1">
    <property type="nucleotide sequence ID" value="NZ_JBJHZX010000001.1"/>
</dbReference>
<gene>
    <name evidence="6" type="ORF">ACJDU8_00660</name>
</gene>
<dbReference type="InterPro" id="IPR050595">
    <property type="entry name" value="Bact_response_regulator"/>
</dbReference>
<evidence type="ECO:0000313" key="6">
    <source>
        <dbReference type="EMBL" id="MFL0194106.1"/>
    </source>
</evidence>
<organism evidence="6 7">
    <name type="scientific">Candidatus Clostridium eludens</name>
    <dbReference type="NCBI Taxonomy" id="3381663"/>
    <lineage>
        <taxon>Bacteria</taxon>
        <taxon>Bacillati</taxon>
        <taxon>Bacillota</taxon>
        <taxon>Clostridia</taxon>
        <taxon>Eubacteriales</taxon>
        <taxon>Clostridiaceae</taxon>
        <taxon>Clostridium</taxon>
    </lineage>
</organism>
<evidence type="ECO:0000259" key="5">
    <source>
        <dbReference type="PROSITE" id="PS50110"/>
    </source>
</evidence>
<comment type="caution">
    <text evidence="6">The sequence shown here is derived from an EMBL/GenBank/DDBJ whole genome shotgun (WGS) entry which is preliminary data.</text>
</comment>
<proteinExistence type="predicted"/>
<dbReference type="EMBL" id="JBJHZX010000001">
    <property type="protein sequence ID" value="MFL0194106.1"/>
    <property type="molecule type" value="Genomic_DNA"/>
</dbReference>